<keyword evidence="5" id="KW-0539">Nucleus</keyword>
<organism evidence="9 10">
    <name type="scientific">Merluccius polli</name>
    <name type="common">Benguela hake</name>
    <name type="synonym">Merluccius cadenati</name>
    <dbReference type="NCBI Taxonomy" id="89951"/>
    <lineage>
        <taxon>Eukaryota</taxon>
        <taxon>Metazoa</taxon>
        <taxon>Chordata</taxon>
        <taxon>Craniata</taxon>
        <taxon>Vertebrata</taxon>
        <taxon>Euteleostomi</taxon>
        <taxon>Actinopterygii</taxon>
        <taxon>Neopterygii</taxon>
        <taxon>Teleostei</taxon>
        <taxon>Neoteleostei</taxon>
        <taxon>Acanthomorphata</taxon>
        <taxon>Zeiogadaria</taxon>
        <taxon>Gadariae</taxon>
        <taxon>Gadiformes</taxon>
        <taxon>Gadoidei</taxon>
        <taxon>Merlucciidae</taxon>
        <taxon>Merluccius</taxon>
    </lineage>
</organism>
<dbReference type="GO" id="GO:0005634">
    <property type="term" value="C:nucleus"/>
    <property type="evidence" value="ECO:0007669"/>
    <property type="project" value="UniProtKB-SubCell"/>
</dbReference>
<feature type="compositionally biased region" description="Acidic residues" evidence="7">
    <location>
        <begin position="180"/>
        <end position="194"/>
    </location>
</feature>
<comment type="subcellular location">
    <subcellularLocation>
        <location evidence="1">Nucleus</location>
    </subcellularLocation>
</comment>
<keyword evidence="3" id="KW-0498">Mitosis</keyword>
<feature type="compositionally biased region" description="Basic and acidic residues" evidence="7">
    <location>
        <begin position="167"/>
        <end position="179"/>
    </location>
</feature>
<dbReference type="EMBL" id="JAOPHQ010005746">
    <property type="protein sequence ID" value="KAK0134075.1"/>
    <property type="molecule type" value="Genomic_DNA"/>
</dbReference>
<reference evidence="9" key="1">
    <citation type="journal article" date="2023" name="Front. Mar. Sci.">
        <title>A new Merluccius polli reference genome to investigate the effects of global change in West African waters.</title>
        <authorList>
            <person name="Mateo J.L."/>
            <person name="Blanco-Fernandez C."/>
            <person name="Garcia-Vazquez E."/>
            <person name="Machado-Schiaffino G."/>
        </authorList>
    </citation>
    <scope>NUCLEOTIDE SEQUENCE</scope>
    <source>
        <strain evidence="9">C29</strain>
        <tissue evidence="9">Fin</tissue>
    </source>
</reference>
<dbReference type="GO" id="GO:0051301">
    <property type="term" value="P:cell division"/>
    <property type="evidence" value="ECO:0007669"/>
    <property type="project" value="UniProtKB-KW"/>
</dbReference>
<dbReference type="FunFam" id="1.25.10.10:FF:000345">
    <property type="entry name" value="Condensin-2 complex subunit D3"/>
    <property type="match status" value="1"/>
</dbReference>
<evidence type="ECO:0000256" key="7">
    <source>
        <dbReference type="SAM" id="MobiDB-lite"/>
    </source>
</evidence>
<accession>A0AA47NQV8</accession>
<dbReference type="Pfam" id="PF12717">
    <property type="entry name" value="Cnd1"/>
    <property type="match status" value="1"/>
</dbReference>
<keyword evidence="10" id="KW-1185">Reference proteome</keyword>
<sequence>MEAAGALRFLRLNKLNAVWVDALWDYEFTEVEPLDATIEEEILADGDKAFTQLYTCLLPYATDAPDDSVQSVWEILGDSGGSSRSLVALLAYLVLKGKSRAASAHLRTSALQAASIYLLLLGVPGSIANQMFHQVLFDTCSDLPSHCSPQQSAKKRKKDAVKSSQADGKRSKPPRKDHDEVDAEDEDKEEEEEEVHLSAQDKVTVREGVVLLVQSLLRLLKTFSLKDKRQSANNCTQIFIKLLYFEPVVGELRFSSQQDVSRLKSLPELAFCGLHLLLSPYHGDQKEGLRRVFHGLLYVILMMSKTNRRPAPLVTSQTVTAARSHALQFVCHLVEEMEETALPFLQILLQHICFQIAEKSEFRCHGSKAVGALVSLLPNDDYTSFIKWLSGYSRHSKMVYRLFAVDVVMVLIQQPERRPAVSLAAERASLLPHRYLVHSLLFSRRADSSPTVRGHALSCLAQILDLPSLNASRAVQDLFTSGISTVLEGDSTEGTIGSQQTQRTYRTLPFKTVELTSPEVPTGYEAKDNLAMLMTRVSDPKTGVRKSALQALLGLLKHGVIPMTTENLSVLSDRCRDPALSVKKKALQCIGELLTARPDSGVVQQAWLQGVVPALVDAESSVQEKALEALEETLLSQVKAYSPQHHLDGPQRLAWDLLGLLCHECHNLGRYFSRAFRVWSQQQKFSSSFCSRLMSHTEAEHAAGAWLLLSHVARCTPNLPLTPVLNAWDHLVSTKEVAVTTCCHILSVVGDVSEYLNEDTKGRIVDELMSWLKSMELSLEVISGAMETLFQLGRSEDIKNTQAFMDRHCGALMSVCEDYLAGILLSQTGGQHLDQDLMVKHLHLLGVASLHSPAHVGKRTVLLVESVLSSQKDTGTYTNWYTFTHTHTQRPNSLSTKIRAHGVIALGRLCLQHEDLTQTYLPVFARELEEGVEVAVRNNLVVVMCDLCVRYTNMVDSYIPNISSCLRDDEQVIREQTVIMLTNLLQEEFVKWKGSLFFHFVSVLVDPVPAIASLCEYCLVHLLLKKNPAMFSQHFIECIFHFNDYRKHKAYNHFPQTERERTRFSLKGQRNREKRFRIYRFLLEHLSDAQRFSITNKINQTVLACFADDELPLDADGAEILTETFSILSLKELKLQTTSPPAGGAAADEPEDDNPNMAAAALQAAHKKVISQVQKKAFIENTVPIIIALKNMLEHRRSPVIKDLMAYLQVATQNLHSDVKELFSGDEQLAAELDFNLQEKENLANQTPYTPPRANQMAVLHGFSTPQPPRANHALLSRLALTDSRRAQGKQDPRSSARLENTDSREYLLLRQDHILLRQDHILLRQDHILLRQDHILLRHDHILLRQDHIPLRQDHILLRQDHILLRQDHILLRQNHILLRQDHILLRQDHILLRQDHILLRQNHILLRQDHILLRQNHIPLRQDHILLRQDHIPLRQDHILLRQNHILLRQDHILLRQDHILLRQDHILLRQNHILLRQDHILLRQDHIPLRQNHILLRQDHILLRQDHILLRQNHILLRQDHILLRQDHILLRQDHIPLRQNHILLRQDHILLRQDHIPLRQNHILLRQDHILLRQDHIPY</sequence>
<dbReference type="InterPro" id="IPR016024">
    <property type="entry name" value="ARM-type_fold"/>
</dbReference>
<evidence type="ECO:0000256" key="1">
    <source>
        <dbReference type="ARBA" id="ARBA00004123"/>
    </source>
</evidence>
<gene>
    <name evidence="9" type="primary">NCAPD3</name>
    <name evidence="9" type="ORF">N1851_030368</name>
</gene>
<protein>
    <submittedName>
        <fullName evidence="9">Condensin-2 complex subunit D3</fullName>
    </submittedName>
</protein>
<evidence type="ECO:0000313" key="10">
    <source>
        <dbReference type="Proteomes" id="UP001174136"/>
    </source>
</evidence>
<keyword evidence="6" id="KW-0131">Cell cycle</keyword>
<dbReference type="GO" id="GO:0010032">
    <property type="term" value="P:meiotic chromosome condensation"/>
    <property type="evidence" value="ECO:0007669"/>
    <property type="project" value="TreeGrafter"/>
</dbReference>
<dbReference type="InterPro" id="IPR026971">
    <property type="entry name" value="CND1/NCAPD3"/>
</dbReference>
<feature type="domain" description="Condensin complex subunit 1 C-terminal" evidence="8">
    <location>
        <begin position="936"/>
        <end position="1102"/>
    </location>
</feature>
<proteinExistence type="predicted"/>
<dbReference type="GO" id="GO:0000796">
    <property type="term" value="C:condensin complex"/>
    <property type="evidence" value="ECO:0007669"/>
    <property type="project" value="TreeGrafter"/>
</dbReference>
<comment type="caution">
    <text evidence="9">The sequence shown here is derived from an EMBL/GenBank/DDBJ whole genome shotgun (WGS) entry which is preliminary data.</text>
</comment>
<evidence type="ECO:0000256" key="3">
    <source>
        <dbReference type="ARBA" id="ARBA00022776"/>
    </source>
</evidence>
<dbReference type="InterPro" id="IPR011989">
    <property type="entry name" value="ARM-like"/>
</dbReference>
<dbReference type="Proteomes" id="UP001174136">
    <property type="component" value="Unassembled WGS sequence"/>
</dbReference>
<dbReference type="Gene3D" id="1.25.10.10">
    <property type="entry name" value="Leucine-rich Repeat Variant"/>
    <property type="match status" value="2"/>
</dbReference>
<keyword evidence="4" id="KW-0226">DNA condensation</keyword>
<evidence type="ECO:0000256" key="5">
    <source>
        <dbReference type="ARBA" id="ARBA00023242"/>
    </source>
</evidence>
<name>A0AA47NQV8_MERPO</name>
<dbReference type="GO" id="GO:0000779">
    <property type="term" value="C:condensed chromosome, centromeric region"/>
    <property type="evidence" value="ECO:0007669"/>
    <property type="project" value="TreeGrafter"/>
</dbReference>
<dbReference type="InterPro" id="IPR032682">
    <property type="entry name" value="Cnd1_C"/>
</dbReference>
<keyword evidence="2" id="KW-0132">Cell division</keyword>
<evidence type="ECO:0000256" key="6">
    <source>
        <dbReference type="ARBA" id="ARBA00023306"/>
    </source>
</evidence>
<dbReference type="PANTHER" id="PTHR14222">
    <property type="entry name" value="CONDENSIN"/>
    <property type="match status" value="1"/>
</dbReference>
<evidence type="ECO:0000256" key="4">
    <source>
        <dbReference type="ARBA" id="ARBA00023067"/>
    </source>
</evidence>
<dbReference type="GO" id="GO:0007076">
    <property type="term" value="P:mitotic chromosome condensation"/>
    <property type="evidence" value="ECO:0007669"/>
    <property type="project" value="InterPro"/>
</dbReference>
<feature type="region of interest" description="Disordered" evidence="7">
    <location>
        <begin position="148"/>
        <end position="199"/>
    </location>
</feature>
<dbReference type="PANTHER" id="PTHR14222:SF1">
    <property type="entry name" value="CONDENSIN-2 COMPLEX SUBUNIT D3"/>
    <property type="match status" value="1"/>
</dbReference>
<dbReference type="SUPFAM" id="SSF48371">
    <property type="entry name" value="ARM repeat"/>
    <property type="match status" value="1"/>
</dbReference>
<evidence type="ECO:0000259" key="8">
    <source>
        <dbReference type="Pfam" id="PF12717"/>
    </source>
</evidence>
<evidence type="ECO:0000256" key="2">
    <source>
        <dbReference type="ARBA" id="ARBA00022618"/>
    </source>
</evidence>
<dbReference type="GO" id="GO:0042393">
    <property type="term" value="F:histone binding"/>
    <property type="evidence" value="ECO:0007669"/>
    <property type="project" value="TreeGrafter"/>
</dbReference>
<evidence type="ECO:0000313" key="9">
    <source>
        <dbReference type="EMBL" id="KAK0134075.1"/>
    </source>
</evidence>